<dbReference type="SMART" id="SM00885">
    <property type="entry name" value="D5_N"/>
    <property type="match status" value="1"/>
</dbReference>
<evidence type="ECO:0000256" key="2">
    <source>
        <dbReference type="ARBA" id="ARBA00022801"/>
    </source>
</evidence>
<keyword evidence="3" id="KW-0347">Helicase</keyword>
<evidence type="ECO:0000256" key="5">
    <source>
        <dbReference type="SAM" id="MobiDB-lite"/>
    </source>
</evidence>
<evidence type="ECO:0000256" key="4">
    <source>
        <dbReference type="ARBA" id="ARBA00022840"/>
    </source>
</evidence>
<dbReference type="Pfam" id="PF03288">
    <property type="entry name" value="Pox_D5"/>
    <property type="match status" value="1"/>
</dbReference>
<dbReference type="PROSITE" id="PS51206">
    <property type="entry name" value="SF3_HELICASE_1"/>
    <property type="match status" value="1"/>
</dbReference>
<dbReference type="PANTHER" id="PTHR35372:SF2">
    <property type="entry name" value="SF3 HELICASE DOMAIN-CONTAINING PROTEIN"/>
    <property type="match status" value="1"/>
</dbReference>
<dbReference type="NCBIfam" id="TIGR01613">
    <property type="entry name" value="primase_Cterm"/>
    <property type="match status" value="1"/>
</dbReference>
<reference evidence="7 8" key="1">
    <citation type="journal article" date="2016" name="Environ. Microbiol.">
        <title>New Methyloceanibacter diversity from North Sea sediments includes methanotroph containing solely the soluble methane monooxygenase.</title>
        <authorList>
            <person name="Vekeman B."/>
            <person name="Kerckhof F.M."/>
            <person name="Cremers G."/>
            <person name="de Vos P."/>
            <person name="Vandamme P."/>
            <person name="Boon N."/>
            <person name="Op den Camp H.J."/>
            <person name="Heylen K."/>
        </authorList>
    </citation>
    <scope>NUCLEOTIDE SEQUENCE [LARGE SCALE GENOMIC DNA]</scope>
    <source>
        <strain evidence="7 8">R-67174</strain>
    </source>
</reference>
<dbReference type="GO" id="GO:0004386">
    <property type="term" value="F:helicase activity"/>
    <property type="evidence" value="ECO:0007669"/>
    <property type="project" value="UniProtKB-KW"/>
</dbReference>
<dbReference type="Gene3D" id="3.40.50.300">
    <property type="entry name" value="P-loop containing nucleotide triphosphate hydrolases"/>
    <property type="match status" value="1"/>
</dbReference>
<evidence type="ECO:0000256" key="3">
    <source>
        <dbReference type="ARBA" id="ARBA00022806"/>
    </source>
</evidence>
<dbReference type="Pfam" id="PF08706">
    <property type="entry name" value="D5_N"/>
    <property type="match status" value="1"/>
</dbReference>
<dbReference type="InterPro" id="IPR014015">
    <property type="entry name" value="Helicase_SF3_DNA-vir"/>
</dbReference>
<dbReference type="PANTHER" id="PTHR35372">
    <property type="entry name" value="ATP BINDING PROTEIN-RELATED"/>
    <property type="match status" value="1"/>
</dbReference>
<feature type="region of interest" description="Disordered" evidence="5">
    <location>
        <begin position="143"/>
        <end position="167"/>
    </location>
</feature>
<dbReference type="Pfam" id="PF23639">
    <property type="entry name" value="DUF7146"/>
    <property type="match status" value="1"/>
</dbReference>
<proteinExistence type="predicted"/>
<gene>
    <name evidence="7" type="ORF">AUC68_06990</name>
</gene>
<keyword evidence="8" id="KW-1185">Reference proteome</keyword>
<comment type="caution">
    <text evidence="7">The sequence shown here is derived from an EMBL/GenBank/DDBJ whole genome shotgun (WGS) entry which is preliminary data.</text>
</comment>
<dbReference type="Proteomes" id="UP000094501">
    <property type="component" value="Unassembled WGS sequence"/>
</dbReference>
<dbReference type="InterPro" id="IPR006500">
    <property type="entry name" value="Helicase_put_C_phage/plasmid"/>
</dbReference>
<dbReference type="AlphaFoldDB" id="A0A1E3W078"/>
<accession>A0A1E3W078</accession>
<keyword evidence="1" id="KW-0547">Nucleotide-binding</keyword>
<keyword evidence="4" id="KW-0067">ATP-binding</keyword>
<sequence length="817" mass="90663">MTLPLRYAPEQPYWHQREGDKVKSEIYAGPAMLAPVTDAQGEITGCHITWLDPSRPGKKLELPNPDKPDEMLDPRKLRGTRNKGAIRLITPKGFTRLVIGEGIETVLSVYEAERASMLAASTAYWSAIALGFLGGKARDSIPHPTLKTPAGRPKRIGGPWPELQPEKDLDLPDQVTQVVLLGDSDSEPVDTEMKLRRAAARWDVPGRTIKVAWPPAGADFNDVLQNDGPERVKALIAGAKPFGPLSIDLPSDRPKARRRRHAALDDWSGGGSVPPLGAEPPGPVDPGGAVPPDAVRRCWWEPENDVGNAKRLIAHFGDDILFVRGIGWHSWTGTHWEKEGADESLERFAQITAERIALEKPLTNEEQKLFEQAAHALEKDPEKRTAEDASAIEQRAKVLEDLNRKGNPKGRWSRRAGYAVTSGNGGKLESMIKRAIPHKARATSEADQDPLAFNVLNGTLRFFQEPDPECPDPDVTRLKWSVRLDPHRRDDLMTKLAPVIYDADATCPEWDKFLARVQPKPQMRAFLRDWYGYSMTALTGAQAFVYHQGGGANGKSTFLECIFRILGPYGASLNPESFTGHQSRRGDQATPDMAKLPGVRALRVSELPERVQLQDNLIKVVTGGEPIDARKLNQPFFTFRPVFKASMSGNSKPNITDISEGMWRRLFLVPWTEFIPPEERRELEEMQKLFEPEWSGILNWLLAGGVSYLDTRKLIAPEDVAAATAAHREDMDPVGQFLEACVLRVPGSHVPGGVLYEHYVGWCYDSGLTPLRMASFGRHVPKHGWIKNKGSTINYLDMKMSPSAPARRAPSTSYGVS</sequence>
<dbReference type="EMBL" id="LPWG01000012">
    <property type="protein sequence ID" value="ODR98911.1"/>
    <property type="molecule type" value="Genomic_DNA"/>
</dbReference>
<dbReference type="OrthoDB" id="9763644at2"/>
<feature type="domain" description="SF3 helicase" evidence="6">
    <location>
        <begin position="522"/>
        <end position="684"/>
    </location>
</feature>
<feature type="region of interest" description="Disordered" evidence="5">
    <location>
        <begin position="246"/>
        <end position="289"/>
    </location>
</feature>
<dbReference type="InterPro" id="IPR014818">
    <property type="entry name" value="Phage/plasmid_primase_P4_C"/>
</dbReference>
<protein>
    <recommendedName>
        <fullName evidence="6">SF3 helicase domain-containing protein</fullName>
    </recommendedName>
</protein>
<dbReference type="InterPro" id="IPR055570">
    <property type="entry name" value="DUF7146"/>
</dbReference>
<evidence type="ECO:0000256" key="1">
    <source>
        <dbReference type="ARBA" id="ARBA00022741"/>
    </source>
</evidence>
<dbReference type="InterPro" id="IPR051620">
    <property type="entry name" value="ORF904-like_C"/>
</dbReference>
<organism evidence="7 8">
    <name type="scientific">Methyloceanibacter methanicus</name>
    <dbReference type="NCBI Taxonomy" id="1774968"/>
    <lineage>
        <taxon>Bacteria</taxon>
        <taxon>Pseudomonadati</taxon>
        <taxon>Pseudomonadota</taxon>
        <taxon>Alphaproteobacteria</taxon>
        <taxon>Hyphomicrobiales</taxon>
        <taxon>Hyphomicrobiaceae</taxon>
        <taxon>Methyloceanibacter</taxon>
    </lineage>
</organism>
<evidence type="ECO:0000313" key="8">
    <source>
        <dbReference type="Proteomes" id="UP000094501"/>
    </source>
</evidence>
<dbReference type="InterPro" id="IPR004968">
    <property type="entry name" value="DNA_primase/NTPase_C"/>
</dbReference>
<evidence type="ECO:0000313" key="7">
    <source>
        <dbReference type="EMBL" id="ODR98911.1"/>
    </source>
</evidence>
<dbReference type="STRING" id="1774968.AUC68_06990"/>
<dbReference type="GO" id="GO:0005524">
    <property type="term" value="F:ATP binding"/>
    <property type="evidence" value="ECO:0007669"/>
    <property type="project" value="UniProtKB-KW"/>
</dbReference>
<evidence type="ECO:0000259" key="6">
    <source>
        <dbReference type="PROSITE" id="PS51206"/>
    </source>
</evidence>
<dbReference type="GO" id="GO:0016787">
    <property type="term" value="F:hydrolase activity"/>
    <property type="evidence" value="ECO:0007669"/>
    <property type="project" value="UniProtKB-KW"/>
</dbReference>
<name>A0A1E3W078_9HYPH</name>
<keyword evidence="2" id="KW-0378">Hydrolase</keyword>
<dbReference type="RefSeq" id="WP_069437633.1">
    <property type="nucleotide sequence ID" value="NZ_LPWG01000012.1"/>
</dbReference>
<dbReference type="InterPro" id="IPR027417">
    <property type="entry name" value="P-loop_NTPase"/>
</dbReference>